<proteinExistence type="predicted"/>
<name>A0A6J6WSH6_9ZZZZ</name>
<dbReference type="EMBL" id="CAFAAH010000011">
    <property type="protein sequence ID" value="CAB4787792.1"/>
    <property type="molecule type" value="Genomic_DNA"/>
</dbReference>
<dbReference type="Pfam" id="PF09424">
    <property type="entry name" value="YqeY"/>
    <property type="match status" value="1"/>
</dbReference>
<organism evidence="1">
    <name type="scientific">freshwater metagenome</name>
    <dbReference type="NCBI Taxonomy" id="449393"/>
    <lineage>
        <taxon>unclassified sequences</taxon>
        <taxon>metagenomes</taxon>
        <taxon>ecological metagenomes</taxon>
    </lineage>
</organism>
<dbReference type="InterPro" id="IPR023168">
    <property type="entry name" value="GatB_Yqey_C_2"/>
</dbReference>
<dbReference type="Gene3D" id="1.10.10.410">
    <property type="match status" value="1"/>
</dbReference>
<dbReference type="PANTHER" id="PTHR28055:SF1">
    <property type="entry name" value="ALTERED INHERITANCE OF MITOCHONDRIA PROTEIN 41, MITOCHONDRIAL"/>
    <property type="match status" value="1"/>
</dbReference>
<dbReference type="AlphaFoldDB" id="A0A6J6WSH6"/>
<dbReference type="InterPro" id="IPR019004">
    <property type="entry name" value="YqeY/Aim41"/>
</dbReference>
<evidence type="ECO:0000313" key="1">
    <source>
        <dbReference type="EMBL" id="CAB4787792.1"/>
    </source>
</evidence>
<gene>
    <name evidence="1" type="ORF">UFOPK2996_00196</name>
</gene>
<dbReference type="InterPro" id="IPR003789">
    <property type="entry name" value="Asn/Gln_tRNA_amidoTrase-B-like"/>
</dbReference>
<dbReference type="InterPro" id="IPR042184">
    <property type="entry name" value="YqeY/Aim41_N"/>
</dbReference>
<dbReference type="Gene3D" id="1.10.1510.10">
    <property type="entry name" value="Uncharacterised protein YqeY/AIM41 PF09424, N-terminal domain"/>
    <property type="match status" value="1"/>
</dbReference>
<accession>A0A6J6WSH6</accession>
<protein>
    <submittedName>
        <fullName evidence="1">Unannotated protein</fullName>
    </submittedName>
</protein>
<dbReference type="PANTHER" id="PTHR28055">
    <property type="entry name" value="ALTERED INHERITANCE OF MITOCHONDRIA PROTEIN 41, MITOCHONDRIAL"/>
    <property type="match status" value="1"/>
</dbReference>
<dbReference type="SUPFAM" id="SSF89095">
    <property type="entry name" value="GatB/YqeY motif"/>
    <property type="match status" value="1"/>
</dbReference>
<sequence>METLKNQLQNDLSEAMRSRDEIKRDTLRMAIAGIRKAEVSGKEKVELTDDAVIGVLQAEVRKRIEAADAYLSAGREDRSAKERAEAEVLSAYLPAALDDEELSILVAEEVAVAQAAGLTGGKAMGSVVKAVRERAGAGTDGGRIAAAVKSALA</sequence>
<dbReference type="GO" id="GO:0016884">
    <property type="term" value="F:carbon-nitrogen ligase activity, with glutamine as amido-N-donor"/>
    <property type="evidence" value="ECO:0007669"/>
    <property type="project" value="InterPro"/>
</dbReference>
<reference evidence="1" key="1">
    <citation type="submission" date="2020-05" db="EMBL/GenBank/DDBJ databases">
        <authorList>
            <person name="Chiriac C."/>
            <person name="Salcher M."/>
            <person name="Ghai R."/>
            <person name="Kavagutti S V."/>
        </authorList>
    </citation>
    <scope>NUCLEOTIDE SEQUENCE</scope>
</reference>